<protein>
    <submittedName>
        <fullName evidence="1">Uncharacterized protein</fullName>
    </submittedName>
</protein>
<dbReference type="AlphaFoldDB" id="D5ACS2"/>
<evidence type="ECO:0000313" key="1">
    <source>
        <dbReference type="EMBL" id="ADE77341.1"/>
    </source>
</evidence>
<proteinExistence type="evidence at transcript level"/>
<reference evidence="1" key="1">
    <citation type="submission" date="2010-04" db="EMBL/GenBank/DDBJ databases">
        <authorList>
            <person name="Reid K.E."/>
            <person name="Liao N."/>
            <person name="Chan S."/>
            <person name="Docking R."/>
            <person name="Taylor G."/>
            <person name="Moore R."/>
            <person name="Mayo M."/>
            <person name="Munro S."/>
            <person name="King J."/>
            <person name="Yanchuk A."/>
            <person name="Holt R."/>
            <person name="Jones S."/>
            <person name="Marra M."/>
            <person name="Ritland C.E."/>
            <person name="Ritland K."/>
            <person name="Bohlmann J."/>
        </authorList>
    </citation>
    <scope>NUCLEOTIDE SEQUENCE</scope>
    <source>
        <tissue evidence="1">Bud</tissue>
    </source>
</reference>
<sequence length="43" mass="4973">MDCQVNVKISSDYSSFSLEFLLLASFECYIVRSQLCCKPNRAY</sequence>
<organism evidence="1">
    <name type="scientific">Picea sitchensis</name>
    <name type="common">Sitka spruce</name>
    <name type="synonym">Pinus sitchensis</name>
    <dbReference type="NCBI Taxonomy" id="3332"/>
    <lineage>
        <taxon>Eukaryota</taxon>
        <taxon>Viridiplantae</taxon>
        <taxon>Streptophyta</taxon>
        <taxon>Embryophyta</taxon>
        <taxon>Tracheophyta</taxon>
        <taxon>Spermatophyta</taxon>
        <taxon>Pinopsida</taxon>
        <taxon>Pinidae</taxon>
        <taxon>Conifers I</taxon>
        <taxon>Pinales</taxon>
        <taxon>Pinaceae</taxon>
        <taxon>Picea</taxon>
    </lineage>
</organism>
<dbReference type="EMBL" id="BT124062">
    <property type="protein sequence ID" value="ADE77341.1"/>
    <property type="molecule type" value="mRNA"/>
</dbReference>
<accession>D5ACS2</accession>
<name>D5ACS2_PICSI</name>